<protein>
    <submittedName>
        <fullName evidence="1">Coenzyme PQQ synthesis protein D (PqqD)</fullName>
    </submittedName>
</protein>
<keyword evidence="2" id="KW-1185">Reference proteome</keyword>
<organism evidence="1 2">
    <name type="scientific">Mobilisporobacter senegalensis</name>
    <dbReference type="NCBI Taxonomy" id="1329262"/>
    <lineage>
        <taxon>Bacteria</taxon>
        <taxon>Bacillati</taxon>
        <taxon>Bacillota</taxon>
        <taxon>Clostridia</taxon>
        <taxon>Lachnospirales</taxon>
        <taxon>Lachnospiraceae</taxon>
        <taxon>Mobilisporobacter</taxon>
    </lineage>
</organism>
<dbReference type="Pfam" id="PF05402">
    <property type="entry name" value="PqqD"/>
    <property type="match status" value="1"/>
</dbReference>
<name>A0A3N1XQ21_9FIRM</name>
<dbReference type="RefSeq" id="WP_243115337.1">
    <property type="nucleotide sequence ID" value="NZ_RJVG01000005.1"/>
</dbReference>
<dbReference type="InterPro" id="IPR041881">
    <property type="entry name" value="PqqD_sf"/>
</dbReference>
<dbReference type="InterPro" id="IPR008792">
    <property type="entry name" value="PQQD"/>
</dbReference>
<dbReference type="AlphaFoldDB" id="A0A3N1XQ21"/>
<dbReference type="Proteomes" id="UP000273083">
    <property type="component" value="Unassembled WGS sequence"/>
</dbReference>
<reference evidence="1 2" key="1">
    <citation type="submission" date="2018-11" db="EMBL/GenBank/DDBJ databases">
        <title>Genomic Encyclopedia of Type Strains, Phase IV (KMG-IV): sequencing the most valuable type-strain genomes for metagenomic binning, comparative biology and taxonomic classification.</title>
        <authorList>
            <person name="Goeker M."/>
        </authorList>
    </citation>
    <scope>NUCLEOTIDE SEQUENCE [LARGE SCALE GENOMIC DNA]</scope>
    <source>
        <strain evidence="1 2">DSM 26537</strain>
    </source>
</reference>
<evidence type="ECO:0000313" key="1">
    <source>
        <dbReference type="EMBL" id="ROR28271.1"/>
    </source>
</evidence>
<comment type="caution">
    <text evidence="1">The sequence shown here is derived from an EMBL/GenBank/DDBJ whole genome shotgun (WGS) entry which is preliminary data.</text>
</comment>
<dbReference type="EMBL" id="RJVG01000005">
    <property type="protein sequence ID" value="ROR28271.1"/>
    <property type="molecule type" value="Genomic_DNA"/>
</dbReference>
<evidence type="ECO:0000313" key="2">
    <source>
        <dbReference type="Proteomes" id="UP000273083"/>
    </source>
</evidence>
<proteinExistence type="predicted"/>
<accession>A0A3N1XQ21</accession>
<dbReference type="Gene3D" id="1.10.10.1150">
    <property type="entry name" value="Coenzyme PQQ synthesis protein D (PqqD)"/>
    <property type="match status" value="1"/>
</dbReference>
<gene>
    <name evidence="1" type="ORF">EDD66_105212</name>
</gene>
<sequence>MGKNKKQENYMDFVPLKNKKYSWSENEKGRVIVEVPHEGFYDKIAQKFFKTPKISNIELDDYGSFVWKCIDGVNTIYRISEEVHKHFGEKAEPLLNRLVKFFQILKDHKFIIYSKEGKD</sequence>